<dbReference type="InterPro" id="IPR025737">
    <property type="entry name" value="FApF"/>
</dbReference>
<dbReference type="Proteomes" id="UP001320119">
    <property type="component" value="Chromosome"/>
</dbReference>
<sequence length="386" mass="42144">MRFCDASPLNFDSLRATVVQRFAMELPMNKLNILLATVAAINTAAIADPQSHTQAQRADSHAPIGIMGDHMHNAGEWMVSYRAMSMTMEGNLLGSNAISDDAIATTQANPYAGMPMMPPTLRVVPQRMTTTMHMLGMMYAPNDNITLMAMLNYMNKSMTLKSYQGMMGNNVLGEFKSDVSGMGDTTIGALYRLYETTTHHLHLNAAISLPTGATDKEGTVLTPMNMQRTVRLPYAMQLGSGTYDLLPGITYTGKADNISWGAQYMATIRTGDNDEGYTLGDIHRLNGWAQYAWAPSISTSLGLAYSDSGDIEGRDANIMLPVQTANPANYGRQQSSAKVGLNLVGQKGALHGHRLAFEYSVPLKQSVNGLQMEMQNMWVLGYQKAF</sequence>
<evidence type="ECO:0000313" key="1">
    <source>
        <dbReference type="EMBL" id="BCD97139.1"/>
    </source>
</evidence>
<name>A0AAN1WGG7_9GAMM</name>
<evidence type="ECO:0000313" key="2">
    <source>
        <dbReference type="Proteomes" id="UP001320119"/>
    </source>
</evidence>
<dbReference type="EMBL" id="AP023086">
    <property type="protein sequence ID" value="BCD97139.1"/>
    <property type="molecule type" value="Genomic_DNA"/>
</dbReference>
<organism evidence="1 2">
    <name type="scientific">Marinagarivorans cellulosilyticus</name>
    <dbReference type="NCBI Taxonomy" id="2721545"/>
    <lineage>
        <taxon>Bacteria</taxon>
        <taxon>Pseudomonadati</taxon>
        <taxon>Pseudomonadota</taxon>
        <taxon>Gammaproteobacteria</taxon>
        <taxon>Cellvibrionales</taxon>
        <taxon>Cellvibrionaceae</taxon>
        <taxon>Marinagarivorans</taxon>
    </lineage>
</organism>
<dbReference type="Pfam" id="PF13557">
    <property type="entry name" value="Phenol_MetA_deg"/>
    <property type="match status" value="1"/>
</dbReference>
<reference evidence="1 2" key="1">
    <citation type="journal article" date="2022" name="IScience">
        <title>An ultrasensitive nanofiber-based assay for enzymatic hydrolysis and deep-sea microbial degradation of cellulose.</title>
        <authorList>
            <person name="Tsudome M."/>
            <person name="Tachioka M."/>
            <person name="Miyazaki M."/>
            <person name="Uchimura K."/>
            <person name="Tsuda M."/>
            <person name="Takaki Y."/>
            <person name="Deguchi S."/>
        </authorList>
    </citation>
    <scope>NUCLEOTIDE SEQUENCE [LARGE SCALE GENOMIC DNA]</scope>
    <source>
        <strain evidence="1 2">GE09</strain>
    </source>
</reference>
<proteinExistence type="predicted"/>
<keyword evidence="2" id="KW-1185">Reference proteome</keyword>
<dbReference type="KEGG" id="marq:MARGE09_P1340"/>
<accession>A0AAN1WGG7</accession>
<evidence type="ECO:0008006" key="3">
    <source>
        <dbReference type="Google" id="ProtNLM"/>
    </source>
</evidence>
<dbReference type="AlphaFoldDB" id="A0AAN1WGG7"/>
<protein>
    <recommendedName>
        <fullName evidence="3">Alpha-amylase</fullName>
    </recommendedName>
</protein>
<gene>
    <name evidence="1" type="ORF">MARGE09_P1340</name>
</gene>